<dbReference type="EMBL" id="KY555146">
    <property type="protein sequence ID" value="ARB15080.1"/>
    <property type="molecule type" value="Genomic_DNA"/>
</dbReference>
<evidence type="ECO:0000313" key="2">
    <source>
        <dbReference type="EMBL" id="ARB15080.1"/>
    </source>
</evidence>
<feature type="compositionally biased region" description="Low complexity" evidence="1">
    <location>
        <begin position="113"/>
        <end position="123"/>
    </location>
</feature>
<name>A0A1V0EDT6_9CAUD</name>
<evidence type="ECO:0000256" key="1">
    <source>
        <dbReference type="SAM" id="MobiDB-lite"/>
    </source>
</evidence>
<dbReference type="Proteomes" id="UP000222485">
    <property type="component" value="Genome"/>
</dbReference>
<reference evidence="3" key="1">
    <citation type="journal article" date="2017" name="Curr. Microbiol.">
        <title>Genomic Diversity of Type B3 Bacteriophages of Caulobacter crescentus.</title>
        <authorList>
            <person name="Ash K.T."/>
            <person name="Drake K.M."/>
            <person name="Gibbs W.S."/>
            <person name="Ely B."/>
        </authorList>
    </citation>
    <scope>NUCLEOTIDE SEQUENCE [LARGE SCALE GENOMIC DNA]</scope>
</reference>
<feature type="region of interest" description="Disordered" evidence="1">
    <location>
        <begin position="113"/>
        <end position="141"/>
    </location>
</feature>
<proteinExistence type="predicted"/>
<sequence length="141" mass="14982">MTQYIRQPVTVDAVQYSFQRLEDLPAWLTQHSGYTAMGTMHVGKDAVGKLLVPINGQIASATQDDYIVRIPRGEDAYEIAILKPAAFEADYTPVEAASDAEPVMEAPAPIAEPVAEEVQAAPASKGKGKTTAEPEAPAAEG</sequence>
<gene>
    <name evidence="2" type="ORF">Ccr32_gp162</name>
</gene>
<protein>
    <submittedName>
        <fullName evidence="2">Uncharacterized protein</fullName>
    </submittedName>
</protein>
<accession>A0A1V0EDT6</accession>
<evidence type="ECO:0000313" key="3">
    <source>
        <dbReference type="Proteomes" id="UP000222485"/>
    </source>
</evidence>
<organism evidence="2 3">
    <name type="scientific">Caulobacter phage Ccr32</name>
    <dbReference type="NCBI Taxonomy" id="1959738"/>
    <lineage>
        <taxon>Viruses</taxon>
        <taxon>Duplodnaviria</taxon>
        <taxon>Heunggongvirae</taxon>
        <taxon>Uroviricota</taxon>
        <taxon>Caudoviricetes</taxon>
        <taxon>Jeanschmidtviridae</taxon>
        <taxon>Shapirovirus</taxon>
        <taxon>Shapirovirus cbk</taxon>
    </lineage>
</organism>